<keyword evidence="1" id="KW-0732">Signal</keyword>
<dbReference type="EMBL" id="JAWDJX010000013">
    <property type="protein sequence ID" value="KAK3054074.1"/>
    <property type="molecule type" value="Genomic_DNA"/>
</dbReference>
<proteinExistence type="predicted"/>
<reference evidence="2" key="1">
    <citation type="submission" date="2023-04" db="EMBL/GenBank/DDBJ databases">
        <title>Black Yeasts Isolated from many extreme environments.</title>
        <authorList>
            <person name="Coleine C."/>
            <person name="Stajich J.E."/>
            <person name="Selbmann L."/>
        </authorList>
    </citation>
    <scope>NUCLEOTIDE SEQUENCE</scope>
    <source>
        <strain evidence="2">CCFEE 5312</strain>
    </source>
</reference>
<protein>
    <submittedName>
        <fullName evidence="2">Uncharacterized protein</fullName>
    </submittedName>
</protein>
<sequence>MLSKAFILAALSAPALAVQVCHDGYCCSGSISGGCSSDLSDFVCCVGDTNHGIQICVGNGKPTCSAGSATPLTAPGGSVQTATARSSSAVMSTSNAMSSSEAASSSVAASSSGTGFFVPGTIISSGTTYSTGTTVRSTESSAAAGGSNASPSASQSALPSASAVTSGNAAVGQCAAGDLALAAMPLAWLLGV</sequence>
<evidence type="ECO:0000313" key="3">
    <source>
        <dbReference type="Proteomes" id="UP001271007"/>
    </source>
</evidence>
<name>A0AAJ0DNZ6_9PEZI</name>
<dbReference type="AlphaFoldDB" id="A0AAJ0DNZ6"/>
<evidence type="ECO:0000256" key="1">
    <source>
        <dbReference type="SAM" id="SignalP"/>
    </source>
</evidence>
<feature type="chain" id="PRO_5042563265" evidence="1">
    <location>
        <begin position="18"/>
        <end position="192"/>
    </location>
</feature>
<keyword evidence="3" id="KW-1185">Reference proteome</keyword>
<organism evidence="2 3">
    <name type="scientific">Extremus antarcticus</name>
    <dbReference type="NCBI Taxonomy" id="702011"/>
    <lineage>
        <taxon>Eukaryota</taxon>
        <taxon>Fungi</taxon>
        <taxon>Dikarya</taxon>
        <taxon>Ascomycota</taxon>
        <taxon>Pezizomycotina</taxon>
        <taxon>Dothideomycetes</taxon>
        <taxon>Dothideomycetidae</taxon>
        <taxon>Mycosphaerellales</taxon>
        <taxon>Extremaceae</taxon>
        <taxon>Extremus</taxon>
    </lineage>
</organism>
<dbReference type="Proteomes" id="UP001271007">
    <property type="component" value="Unassembled WGS sequence"/>
</dbReference>
<evidence type="ECO:0000313" key="2">
    <source>
        <dbReference type="EMBL" id="KAK3054074.1"/>
    </source>
</evidence>
<comment type="caution">
    <text evidence="2">The sequence shown here is derived from an EMBL/GenBank/DDBJ whole genome shotgun (WGS) entry which is preliminary data.</text>
</comment>
<gene>
    <name evidence="2" type="ORF">LTR09_004852</name>
</gene>
<dbReference type="PROSITE" id="PS51257">
    <property type="entry name" value="PROKAR_LIPOPROTEIN"/>
    <property type="match status" value="1"/>
</dbReference>
<feature type="signal peptide" evidence="1">
    <location>
        <begin position="1"/>
        <end position="17"/>
    </location>
</feature>
<accession>A0AAJ0DNZ6</accession>